<feature type="region of interest" description="Disordered" evidence="5">
    <location>
        <begin position="1"/>
        <end position="21"/>
    </location>
</feature>
<evidence type="ECO:0000256" key="1">
    <source>
        <dbReference type="ARBA" id="ARBA00022679"/>
    </source>
</evidence>
<feature type="compositionally biased region" description="Basic and acidic residues" evidence="5">
    <location>
        <begin position="1"/>
        <end position="13"/>
    </location>
</feature>
<evidence type="ECO:0000313" key="7">
    <source>
        <dbReference type="EMBL" id="WSD16316.1"/>
    </source>
</evidence>
<dbReference type="InterPro" id="IPR029016">
    <property type="entry name" value="GAF-like_dom_sf"/>
</dbReference>
<evidence type="ECO:0000256" key="5">
    <source>
        <dbReference type="SAM" id="MobiDB-lite"/>
    </source>
</evidence>
<keyword evidence="2" id="KW-0418">Kinase</keyword>
<evidence type="ECO:0000256" key="3">
    <source>
        <dbReference type="ARBA" id="ARBA00023015"/>
    </source>
</evidence>
<keyword evidence="1" id="KW-0808">Transferase</keyword>
<dbReference type="PIRSF" id="PIRSF036625">
    <property type="entry name" value="GAF_ANTAR"/>
    <property type="match status" value="1"/>
</dbReference>
<dbReference type="SUPFAM" id="SSF52172">
    <property type="entry name" value="CheY-like"/>
    <property type="match status" value="1"/>
</dbReference>
<dbReference type="Gene3D" id="1.10.10.10">
    <property type="entry name" value="Winged helix-like DNA-binding domain superfamily/Winged helix DNA-binding domain"/>
    <property type="match status" value="1"/>
</dbReference>
<dbReference type="Pfam" id="PF13185">
    <property type="entry name" value="GAF_2"/>
    <property type="match status" value="1"/>
</dbReference>
<evidence type="ECO:0000256" key="2">
    <source>
        <dbReference type="ARBA" id="ARBA00022777"/>
    </source>
</evidence>
<dbReference type="InterPro" id="IPR011006">
    <property type="entry name" value="CheY-like_superfamily"/>
</dbReference>
<dbReference type="InterPro" id="IPR036388">
    <property type="entry name" value="WH-like_DNA-bd_sf"/>
</dbReference>
<feature type="domain" description="ANTAR" evidence="6">
    <location>
        <begin position="176"/>
        <end position="237"/>
    </location>
</feature>
<name>A0ABZ1HFI7_STRPH</name>
<evidence type="ECO:0000313" key="8">
    <source>
        <dbReference type="Proteomes" id="UP001340816"/>
    </source>
</evidence>
<dbReference type="Gene3D" id="3.30.450.40">
    <property type="match status" value="1"/>
</dbReference>
<dbReference type="SMART" id="SM01012">
    <property type="entry name" value="ANTAR"/>
    <property type="match status" value="1"/>
</dbReference>
<organism evidence="7 8">
    <name type="scientific">Streptomyces phaeochromogenes</name>
    <dbReference type="NCBI Taxonomy" id="1923"/>
    <lineage>
        <taxon>Bacteria</taxon>
        <taxon>Bacillati</taxon>
        <taxon>Actinomycetota</taxon>
        <taxon>Actinomycetes</taxon>
        <taxon>Kitasatosporales</taxon>
        <taxon>Streptomycetaceae</taxon>
        <taxon>Streptomyces</taxon>
        <taxon>Streptomyces phaeochromogenes group</taxon>
    </lineage>
</organism>
<dbReference type="InterPro" id="IPR003018">
    <property type="entry name" value="GAF"/>
</dbReference>
<dbReference type="SUPFAM" id="SSF55781">
    <property type="entry name" value="GAF domain-like"/>
    <property type="match status" value="1"/>
</dbReference>
<dbReference type="SMART" id="SM00065">
    <property type="entry name" value="GAF"/>
    <property type="match status" value="1"/>
</dbReference>
<reference evidence="7 8" key="1">
    <citation type="submission" date="2022-10" db="EMBL/GenBank/DDBJ databases">
        <title>The complete genomes of actinobacterial strains from the NBC collection.</title>
        <authorList>
            <person name="Joergensen T.S."/>
            <person name="Alvarez Arevalo M."/>
            <person name="Sterndorff E.B."/>
            <person name="Faurdal D."/>
            <person name="Vuksanovic O."/>
            <person name="Mourched A.-S."/>
            <person name="Charusanti P."/>
            <person name="Shaw S."/>
            <person name="Blin K."/>
            <person name="Weber T."/>
        </authorList>
    </citation>
    <scope>NUCLEOTIDE SEQUENCE [LARGE SCALE GENOMIC DNA]</scope>
    <source>
        <strain evidence="7 8">NBC 01752</strain>
    </source>
</reference>
<keyword evidence="8" id="KW-1185">Reference proteome</keyword>
<dbReference type="Proteomes" id="UP001340816">
    <property type="component" value="Chromosome"/>
</dbReference>
<sequence>MRPSADPDHHDEQQAPATAPESATLHHALAGTGGLDTLLRDLTDRAVLAVEGAEACSITVRRDGRLLTVAGTSGLPSGLDQRQYENGDGPCVRAADSDAEQHAPDLSQEDRWPTYAAYALSRGVRTVLAVPLAVDGETDAALNLYATTEGAFRGSRTVARAFAANASDAINAALSIERERASAGDVRTALLSRSVIDQAIGILMAQEHCTAQTALDTLRRVSQDANIKLRDLCGDLVARTTDGAPDRVADRSSGRR</sequence>
<evidence type="ECO:0000259" key="6">
    <source>
        <dbReference type="PROSITE" id="PS50921"/>
    </source>
</evidence>
<evidence type="ECO:0000256" key="4">
    <source>
        <dbReference type="ARBA" id="ARBA00023163"/>
    </source>
</evidence>
<gene>
    <name evidence="7" type="ORF">OHB35_25445</name>
</gene>
<proteinExistence type="predicted"/>
<dbReference type="InterPro" id="IPR012074">
    <property type="entry name" value="GAF_ANTAR"/>
</dbReference>
<dbReference type="RefSeq" id="WP_326760005.1">
    <property type="nucleotide sequence ID" value="NZ_CP109135.1"/>
</dbReference>
<dbReference type="PROSITE" id="PS50921">
    <property type="entry name" value="ANTAR"/>
    <property type="match status" value="1"/>
</dbReference>
<keyword evidence="4" id="KW-0804">Transcription</keyword>
<dbReference type="InterPro" id="IPR005561">
    <property type="entry name" value="ANTAR"/>
</dbReference>
<protein>
    <submittedName>
        <fullName evidence="7">GAF and ANTAR domain-containing protein</fullName>
    </submittedName>
</protein>
<dbReference type="EMBL" id="CP109135">
    <property type="protein sequence ID" value="WSD16316.1"/>
    <property type="molecule type" value="Genomic_DNA"/>
</dbReference>
<dbReference type="Pfam" id="PF03861">
    <property type="entry name" value="ANTAR"/>
    <property type="match status" value="1"/>
</dbReference>
<keyword evidence="3" id="KW-0805">Transcription regulation</keyword>
<accession>A0ABZ1HFI7</accession>